<name>A0A9D3Y7W1_DREPO</name>
<sequence length="53" mass="6266">MRFRRSDCDTIQQLEDIVNKSSTANEAVRYPTWRGRDWKTFLCTSFKAIPGIR</sequence>
<accession>A0A9D3Y7W1</accession>
<dbReference type="AlphaFoldDB" id="A0A9D3Y7W1"/>
<evidence type="ECO:0000313" key="2">
    <source>
        <dbReference type="Proteomes" id="UP000828390"/>
    </source>
</evidence>
<reference evidence="1" key="2">
    <citation type="submission" date="2020-11" db="EMBL/GenBank/DDBJ databases">
        <authorList>
            <person name="McCartney M.A."/>
            <person name="Auch B."/>
            <person name="Kono T."/>
            <person name="Mallez S."/>
            <person name="Becker A."/>
            <person name="Gohl D.M."/>
            <person name="Silverstein K.A.T."/>
            <person name="Koren S."/>
            <person name="Bechman K.B."/>
            <person name="Herman A."/>
            <person name="Abrahante J.E."/>
            <person name="Garbe J."/>
        </authorList>
    </citation>
    <scope>NUCLEOTIDE SEQUENCE</scope>
    <source>
        <strain evidence="1">Duluth1</strain>
        <tissue evidence="1">Whole animal</tissue>
    </source>
</reference>
<proteinExistence type="predicted"/>
<organism evidence="1 2">
    <name type="scientific">Dreissena polymorpha</name>
    <name type="common">Zebra mussel</name>
    <name type="synonym">Mytilus polymorpha</name>
    <dbReference type="NCBI Taxonomy" id="45954"/>
    <lineage>
        <taxon>Eukaryota</taxon>
        <taxon>Metazoa</taxon>
        <taxon>Spiralia</taxon>
        <taxon>Lophotrochozoa</taxon>
        <taxon>Mollusca</taxon>
        <taxon>Bivalvia</taxon>
        <taxon>Autobranchia</taxon>
        <taxon>Heteroconchia</taxon>
        <taxon>Euheterodonta</taxon>
        <taxon>Imparidentia</taxon>
        <taxon>Neoheterodontei</taxon>
        <taxon>Myida</taxon>
        <taxon>Dreissenoidea</taxon>
        <taxon>Dreissenidae</taxon>
        <taxon>Dreissena</taxon>
    </lineage>
</organism>
<gene>
    <name evidence="1" type="ORF">DPMN_080930</name>
</gene>
<evidence type="ECO:0000313" key="1">
    <source>
        <dbReference type="EMBL" id="KAH3693497.1"/>
    </source>
</evidence>
<dbReference type="EMBL" id="JAIWYP010000016">
    <property type="protein sequence ID" value="KAH3693497.1"/>
    <property type="molecule type" value="Genomic_DNA"/>
</dbReference>
<protein>
    <submittedName>
        <fullName evidence="1">Uncharacterized protein</fullName>
    </submittedName>
</protein>
<comment type="caution">
    <text evidence="1">The sequence shown here is derived from an EMBL/GenBank/DDBJ whole genome shotgun (WGS) entry which is preliminary data.</text>
</comment>
<keyword evidence="2" id="KW-1185">Reference proteome</keyword>
<dbReference type="Proteomes" id="UP000828390">
    <property type="component" value="Unassembled WGS sequence"/>
</dbReference>
<reference evidence="1" key="1">
    <citation type="journal article" date="2019" name="bioRxiv">
        <title>The Genome of the Zebra Mussel, Dreissena polymorpha: A Resource for Invasive Species Research.</title>
        <authorList>
            <person name="McCartney M.A."/>
            <person name="Auch B."/>
            <person name="Kono T."/>
            <person name="Mallez S."/>
            <person name="Zhang Y."/>
            <person name="Obille A."/>
            <person name="Becker A."/>
            <person name="Abrahante J.E."/>
            <person name="Garbe J."/>
            <person name="Badalamenti J.P."/>
            <person name="Herman A."/>
            <person name="Mangelson H."/>
            <person name="Liachko I."/>
            <person name="Sullivan S."/>
            <person name="Sone E.D."/>
            <person name="Koren S."/>
            <person name="Silverstein K.A.T."/>
            <person name="Beckman K.B."/>
            <person name="Gohl D.M."/>
        </authorList>
    </citation>
    <scope>NUCLEOTIDE SEQUENCE</scope>
    <source>
        <strain evidence="1">Duluth1</strain>
        <tissue evidence="1">Whole animal</tissue>
    </source>
</reference>